<sequence>MRSSPLCAIVVDACIAHSAGEAEHPVSSMCRNFLETLRECRIDFAANQNLLAEWRKHASSYSKSWFFAMVRTGRLKSLPEAKDRELWSAFGGEGCPDSDYRRISEDLHLVDAALCTDKRVASCDDRVRASLKTCLHLHPPVGDIAWVNPKFAAETPLAWLRQGAPCEDCRLLKHYAPSPPKTTP</sequence>
<organism evidence="1 2">
    <name type="scientific">Solidesulfovibrio carbinolicus</name>
    <dbReference type="NCBI Taxonomy" id="296842"/>
    <lineage>
        <taxon>Bacteria</taxon>
        <taxon>Pseudomonadati</taxon>
        <taxon>Thermodesulfobacteriota</taxon>
        <taxon>Desulfovibrionia</taxon>
        <taxon>Desulfovibrionales</taxon>
        <taxon>Desulfovibrionaceae</taxon>
        <taxon>Solidesulfovibrio</taxon>
    </lineage>
</organism>
<dbReference type="OrthoDB" id="2990057at2"/>
<reference evidence="1 2" key="1">
    <citation type="submission" date="2018-02" db="EMBL/GenBank/DDBJ databases">
        <title>Genome sequence of Desulfovibrio carbinolicus DSM 3852.</title>
        <authorList>
            <person name="Wilbanks E."/>
            <person name="Skennerton C.T."/>
            <person name="Orphan V.J."/>
        </authorList>
    </citation>
    <scope>NUCLEOTIDE SEQUENCE [LARGE SCALE GENOMIC DNA]</scope>
    <source>
        <strain evidence="1 2">DSM 3852</strain>
    </source>
</reference>
<evidence type="ECO:0000313" key="1">
    <source>
        <dbReference type="EMBL" id="QAZ66295.1"/>
    </source>
</evidence>
<name>A0A4P6HHP2_9BACT</name>
<keyword evidence="2" id="KW-1185">Reference proteome</keyword>
<dbReference type="Proteomes" id="UP000293296">
    <property type="component" value="Chromosome"/>
</dbReference>
<dbReference type="AlphaFoldDB" id="A0A4P6HHP2"/>
<gene>
    <name evidence="1" type="ORF">C3Y92_03175</name>
</gene>
<dbReference type="KEGG" id="dcb:C3Y92_03175"/>
<protein>
    <submittedName>
        <fullName evidence="1">Uncharacterized protein</fullName>
    </submittedName>
</protein>
<accession>A0A4P6HHP2</accession>
<dbReference type="EMBL" id="CP026538">
    <property type="protein sequence ID" value="QAZ66295.1"/>
    <property type="molecule type" value="Genomic_DNA"/>
</dbReference>
<proteinExistence type="predicted"/>
<evidence type="ECO:0000313" key="2">
    <source>
        <dbReference type="Proteomes" id="UP000293296"/>
    </source>
</evidence>